<keyword evidence="4" id="KW-1185">Reference proteome</keyword>
<gene>
    <name evidence="3" type="primary">Spink8</name>
</gene>
<dbReference type="CTD" id="646424"/>
<dbReference type="InterPro" id="IPR002350">
    <property type="entry name" value="Kazal_dom"/>
</dbReference>
<reference evidence="3" key="2">
    <citation type="submission" date="2025-09" db="UniProtKB">
        <authorList>
            <consortium name="Ensembl"/>
        </authorList>
    </citation>
    <scope>IDENTIFICATION</scope>
</reference>
<organism evidence="3 4">
    <name type="scientific">Nannospalax galili</name>
    <name type="common">Northern Israeli blind subterranean mole rat</name>
    <name type="synonym">Spalax galili</name>
    <dbReference type="NCBI Taxonomy" id="1026970"/>
    <lineage>
        <taxon>Eukaryota</taxon>
        <taxon>Metazoa</taxon>
        <taxon>Chordata</taxon>
        <taxon>Craniata</taxon>
        <taxon>Vertebrata</taxon>
        <taxon>Euteleostomi</taxon>
        <taxon>Mammalia</taxon>
        <taxon>Eutheria</taxon>
        <taxon>Euarchontoglires</taxon>
        <taxon>Glires</taxon>
        <taxon>Rodentia</taxon>
        <taxon>Myomorpha</taxon>
        <taxon>Muroidea</taxon>
        <taxon>Spalacidae</taxon>
        <taxon>Spalacinae</taxon>
        <taxon>Nannospalax</taxon>
    </lineage>
</organism>
<dbReference type="OMA" id="YDGPCEN"/>
<dbReference type="Ensembl" id="ENSNGAT00000000786.1">
    <property type="protein sequence ID" value="ENSNGAP00000000773.1"/>
    <property type="gene ID" value="ENSNGAG00000000582.1"/>
</dbReference>
<accession>A0A8C6QCM1</accession>
<evidence type="ECO:0000259" key="2">
    <source>
        <dbReference type="PROSITE" id="PS51465"/>
    </source>
</evidence>
<dbReference type="SUPFAM" id="SSF100895">
    <property type="entry name" value="Kazal-type serine protease inhibitors"/>
    <property type="match status" value="1"/>
</dbReference>
<dbReference type="AlphaFoldDB" id="A0A8C6QCM1"/>
<dbReference type="GeneID" id="103750250"/>
<reference evidence="3" key="1">
    <citation type="submission" date="2025-08" db="UniProtKB">
        <authorList>
            <consortium name="Ensembl"/>
        </authorList>
    </citation>
    <scope>IDENTIFICATION</scope>
</reference>
<dbReference type="Proteomes" id="UP000694381">
    <property type="component" value="Unassembled WGS sequence"/>
</dbReference>
<evidence type="ECO:0000313" key="4">
    <source>
        <dbReference type="Proteomes" id="UP000694381"/>
    </source>
</evidence>
<dbReference type="PROSITE" id="PS51465">
    <property type="entry name" value="KAZAL_2"/>
    <property type="match status" value="1"/>
</dbReference>
<dbReference type="SMART" id="SM00280">
    <property type="entry name" value="KAZAL"/>
    <property type="match status" value="1"/>
</dbReference>
<dbReference type="Gene3D" id="3.30.60.30">
    <property type="match status" value="1"/>
</dbReference>
<dbReference type="PANTHER" id="PTHR21312">
    <property type="entry name" value="SERINE PROTEASE INHIBITOR"/>
    <property type="match status" value="1"/>
</dbReference>
<dbReference type="GeneTree" id="ENSGT00520000060726"/>
<dbReference type="Pfam" id="PF00050">
    <property type="entry name" value="Kazal_1"/>
    <property type="match status" value="1"/>
</dbReference>
<protein>
    <submittedName>
        <fullName evidence="3">Serine peptidase inhibitor, Kazal type 8</fullName>
    </submittedName>
</protein>
<feature type="chain" id="PRO_5034389401" evidence="1">
    <location>
        <begin position="22"/>
        <end position="106"/>
    </location>
</feature>
<feature type="domain" description="Kazal-like" evidence="2">
    <location>
        <begin position="38"/>
        <end position="98"/>
    </location>
</feature>
<name>A0A8C6QCM1_NANGA</name>
<dbReference type="KEGG" id="ngi:103750250"/>
<feature type="signal peptide" evidence="1">
    <location>
        <begin position="1"/>
        <end position="21"/>
    </location>
</feature>
<keyword evidence="1" id="KW-0732">Signal</keyword>
<dbReference type="InterPro" id="IPR036058">
    <property type="entry name" value="Kazal_dom_sf"/>
</dbReference>
<dbReference type="RefSeq" id="XP_008851503.2">
    <property type="nucleotide sequence ID" value="XM_008853281.2"/>
</dbReference>
<evidence type="ECO:0000313" key="3">
    <source>
        <dbReference type="Ensembl" id="ENSNGAP00000000773.1"/>
    </source>
</evidence>
<dbReference type="OrthoDB" id="126772at2759"/>
<proteinExistence type="predicted"/>
<evidence type="ECO:0000256" key="1">
    <source>
        <dbReference type="SAM" id="SignalP"/>
    </source>
</evidence>
<dbReference type="PANTHER" id="PTHR21312:SF37">
    <property type="entry name" value="SERINE PROTEASE INHIBITOR KAZAL-TYPE 8"/>
    <property type="match status" value="1"/>
</dbReference>
<sequence length="106" mass="11795">MKVTISAAVLVLAISMWTSFATDFPLPMGSEATRALQDETKALCTKNIKQCWMLSYFKPSEPICGSDQVTYSGECHLCSKILYEGITITKLHDGPCKNSWDDHEES</sequence>